<gene>
    <name evidence="1" type="ORF">B0H16DRAFT_1448971</name>
</gene>
<name>A0AAD7K6V3_9AGAR</name>
<accession>A0AAD7K6V3</accession>
<proteinExistence type="predicted"/>
<protein>
    <submittedName>
        <fullName evidence="1">Uncharacterized protein</fullName>
    </submittedName>
</protein>
<organism evidence="1 2">
    <name type="scientific">Mycena metata</name>
    <dbReference type="NCBI Taxonomy" id="1033252"/>
    <lineage>
        <taxon>Eukaryota</taxon>
        <taxon>Fungi</taxon>
        <taxon>Dikarya</taxon>
        <taxon>Basidiomycota</taxon>
        <taxon>Agaricomycotina</taxon>
        <taxon>Agaricomycetes</taxon>
        <taxon>Agaricomycetidae</taxon>
        <taxon>Agaricales</taxon>
        <taxon>Marasmiineae</taxon>
        <taxon>Mycenaceae</taxon>
        <taxon>Mycena</taxon>
    </lineage>
</organism>
<keyword evidence="2" id="KW-1185">Reference proteome</keyword>
<dbReference type="Proteomes" id="UP001215598">
    <property type="component" value="Unassembled WGS sequence"/>
</dbReference>
<evidence type="ECO:0000313" key="1">
    <source>
        <dbReference type="EMBL" id="KAJ7778352.1"/>
    </source>
</evidence>
<dbReference type="EMBL" id="JARKIB010000007">
    <property type="protein sequence ID" value="KAJ7778352.1"/>
    <property type="molecule type" value="Genomic_DNA"/>
</dbReference>
<sequence>MPSIPSAFSVLVWQWPGRLVVCLFVTFYFPSLISCSIDVALMDYVEAIHSSNVLAEDPTAHPAWDMGNPHSVLQVYDSRIYPGCLDRTFYFLDFLYKPLGQIIRELNNVLGVPYADYANLVHCTHLCKGCNNHFSLYGYNNHIKEGVCSNHSDFKKVDKVDIKAIIPQFRFRSFRNDKRTKKIGETLDQPVGAAMLEWNSHIGVPADVCCTDPGQEPFPSSSP</sequence>
<evidence type="ECO:0000313" key="2">
    <source>
        <dbReference type="Proteomes" id="UP001215598"/>
    </source>
</evidence>
<dbReference type="AlphaFoldDB" id="A0AAD7K6V3"/>
<reference evidence="1" key="1">
    <citation type="submission" date="2023-03" db="EMBL/GenBank/DDBJ databases">
        <title>Massive genome expansion in bonnet fungi (Mycena s.s.) driven by repeated elements and novel gene families across ecological guilds.</title>
        <authorList>
            <consortium name="Lawrence Berkeley National Laboratory"/>
            <person name="Harder C.B."/>
            <person name="Miyauchi S."/>
            <person name="Viragh M."/>
            <person name="Kuo A."/>
            <person name="Thoen E."/>
            <person name="Andreopoulos B."/>
            <person name="Lu D."/>
            <person name="Skrede I."/>
            <person name="Drula E."/>
            <person name="Henrissat B."/>
            <person name="Morin E."/>
            <person name="Kohler A."/>
            <person name="Barry K."/>
            <person name="LaButti K."/>
            <person name="Morin E."/>
            <person name="Salamov A."/>
            <person name="Lipzen A."/>
            <person name="Mereny Z."/>
            <person name="Hegedus B."/>
            <person name="Baldrian P."/>
            <person name="Stursova M."/>
            <person name="Weitz H."/>
            <person name="Taylor A."/>
            <person name="Grigoriev I.V."/>
            <person name="Nagy L.G."/>
            <person name="Martin F."/>
            <person name="Kauserud H."/>
        </authorList>
    </citation>
    <scope>NUCLEOTIDE SEQUENCE</scope>
    <source>
        <strain evidence="1">CBHHK182m</strain>
    </source>
</reference>
<comment type="caution">
    <text evidence="1">The sequence shown here is derived from an EMBL/GenBank/DDBJ whole genome shotgun (WGS) entry which is preliminary data.</text>
</comment>